<dbReference type="KEGG" id="kpd:CW740_09300"/>
<dbReference type="Proteomes" id="UP000232693">
    <property type="component" value="Chromosome"/>
</dbReference>
<gene>
    <name evidence="1" type="ORF">CW740_09300</name>
</gene>
<keyword evidence="2" id="KW-1185">Reference proteome</keyword>
<dbReference type="InterPro" id="IPR025489">
    <property type="entry name" value="DUF4381"/>
</dbReference>
<evidence type="ECO:0000313" key="1">
    <source>
        <dbReference type="EMBL" id="AUD79425.1"/>
    </source>
</evidence>
<reference evidence="1 2" key="1">
    <citation type="submission" date="2017-12" db="EMBL/GenBank/DDBJ databases">
        <title>Kangiella profundi FT102 completed genome.</title>
        <authorList>
            <person name="Xu J."/>
            <person name="Wang J."/>
            <person name="Lu Y."/>
        </authorList>
    </citation>
    <scope>NUCLEOTIDE SEQUENCE [LARGE SCALE GENOMIC DNA]</scope>
    <source>
        <strain evidence="1 2">FT102</strain>
    </source>
</reference>
<dbReference type="OrthoDB" id="283083at2"/>
<evidence type="ECO:0000313" key="2">
    <source>
        <dbReference type="Proteomes" id="UP000232693"/>
    </source>
</evidence>
<protein>
    <submittedName>
        <fullName evidence="1">DUF4381 domain-containing protein</fullName>
    </submittedName>
</protein>
<accession>A0A2K9A6G1</accession>
<proteinExistence type="predicted"/>
<organism evidence="1 2">
    <name type="scientific">Kangiella profundi</name>
    <dbReference type="NCBI Taxonomy" id="1561924"/>
    <lineage>
        <taxon>Bacteria</taxon>
        <taxon>Pseudomonadati</taxon>
        <taxon>Pseudomonadota</taxon>
        <taxon>Gammaproteobacteria</taxon>
        <taxon>Kangiellales</taxon>
        <taxon>Kangiellaceae</taxon>
        <taxon>Kangiella</taxon>
    </lineage>
</organism>
<name>A0A2K9A6G1_9GAMM</name>
<dbReference type="Pfam" id="PF14316">
    <property type="entry name" value="DUF4381"/>
    <property type="match status" value="1"/>
</dbReference>
<sequence length="180" mass="20776">MANPQQAQLLEQLRDIHLPEGVSWWPLAIGWWIVIAIILTVIVLLIAKAIVSKRRQRFARYALIELDQVKRNTDNDWLMQTHHIMRRASLCYFPKSQVAVMDNRHWVTLLYQTGSDIWSQQSLKLLEEGIYRNPDTIDSSHQHQFLHEASLWLAQLPDIKQLPALEPSATNPAQGGPEDV</sequence>
<dbReference type="EMBL" id="CP025120">
    <property type="protein sequence ID" value="AUD79425.1"/>
    <property type="molecule type" value="Genomic_DNA"/>
</dbReference>
<dbReference type="AlphaFoldDB" id="A0A2K9A6G1"/>
<dbReference type="RefSeq" id="WP_106647239.1">
    <property type="nucleotide sequence ID" value="NZ_BMGO01000001.1"/>
</dbReference>